<evidence type="ECO:0000256" key="1">
    <source>
        <dbReference type="ARBA" id="ARBA00022723"/>
    </source>
</evidence>
<dbReference type="InterPro" id="IPR006121">
    <property type="entry name" value="HMA_dom"/>
</dbReference>
<evidence type="ECO:0000313" key="3">
    <source>
        <dbReference type="EMBL" id="MFC5387726.1"/>
    </source>
</evidence>
<feature type="domain" description="HMA" evidence="2">
    <location>
        <begin position="5"/>
        <end position="71"/>
    </location>
</feature>
<dbReference type="Proteomes" id="UP001596016">
    <property type="component" value="Unassembled WGS sequence"/>
</dbReference>
<sequence>MSQAMKTVLRSDELSCPSCVPKIEKALNALPGVEKAAVRFNTGKIEVEHDPSQSSVEALVEAVRSTGYEARPSAF</sequence>
<dbReference type="EMBL" id="JBHSLL010000063">
    <property type="protein sequence ID" value="MFC5387726.1"/>
    <property type="molecule type" value="Genomic_DNA"/>
</dbReference>
<dbReference type="CDD" id="cd00371">
    <property type="entry name" value="HMA"/>
    <property type="match status" value="1"/>
</dbReference>
<dbReference type="PANTHER" id="PTHR46594">
    <property type="entry name" value="P-TYPE CATION-TRANSPORTING ATPASE"/>
    <property type="match status" value="1"/>
</dbReference>
<accession>A0ABW0H1A2</accession>
<reference evidence="4" key="1">
    <citation type="journal article" date="2019" name="Int. J. Syst. Evol. Microbiol.">
        <title>The Global Catalogue of Microorganisms (GCM) 10K type strain sequencing project: providing services to taxonomists for standard genome sequencing and annotation.</title>
        <authorList>
            <consortium name="The Broad Institute Genomics Platform"/>
            <consortium name="The Broad Institute Genome Sequencing Center for Infectious Disease"/>
            <person name="Wu L."/>
            <person name="Ma J."/>
        </authorList>
    </citation>
    <scope>NUCLEOTIDE SEQUENCE [LARGE SCALE GENOMIC DNA]</scope>
    <source>
        <strain evidence="4">CGMCC 4.1415</strain>
    </source>
</reference>
<dbReference type="Gene3D" id="3.30.70.100">
    <property type="match status" value="1"/>
</dbReference>
<dbReference type="SUPFAM" id="SSF55008">
    <property type="entry name" value="HMA, heavy metal-associated domain"/>
    <property type="match status" value="1"/>
</dbReference>
<name>A0ABW0H1A2_9HYPH</name>
<evidence type="ECO:0000313" key="4">
    <source>
        <dbReference type="Proteomes" id="UP001596016"/>
    </source>
</evidence>
<dbReference type="PROSITE" id="PS50846">
    <property type="entry name" value="HMA_2"/>
    <property type="match status" value="1"/>
</dbReference>
<dbReference type="Pfam" id="PF00403">
    <property type="entry name" value="HMA"/>
    <property type="match status" value="1"/>
</dbReference>
<dbReference type="InterPro" id="IPR017969">
    <property type="entry name" value="Heavy-metal-associated_CS"/>
</dbReference>
<proteinExistence type="predicted"/>
<dbReference type="InterPro" id="IPR036163">
    <property type="entry name" value="HMA_dom_sf"/>
</dbReference>
<dbReference type="PANTHER" id="PTHR46594:SF4">
    <property type="entry name" value="P-TYPE CATION-TRANSPORTING ATPASE"/>
    <property type="match status" value="1"/>
</dbReference>
<dbReference type="RefSeq" id="WP_173935112.1">
    <property type="nucleotide sequence ID" value="NZ_JBHSLL010000063.1"/>
</dbReference>
<organism evidence="3 4">
    <name type="scientific">Aquamicrobium segne</name>
    <dbReference type="NCBI Taxonomy" id="469547"/>
    <lineage>
        <taxon>Bacteria</taxon>
        <taxon>Pseudomonadati</taxon>
        <taxon>Pseudomonadota</taxon>
        <taxon>Alphaproteobacteria</taxon>
        <taxon>Hyphomicrobiales</taxon>
        <taxon>Phyllobacteriaceae</taxon>
        <taxon>Aquamicrobium</taxon>
    </lineage>
</organism>
<keyword evidence="1" id="KW-0479">Metal-binding</keyword>
<keyword evidence="4" id="KW-1185">Reference proteome</keyword>
<gene>
    <name evidence="3" type="ORF">ACFPLB_17340</name>
</gene>
<comment type="caution">
    <text evidence="3">The sequence shown here is derived from an EMBL/GenBank/DDBJ whole genome shotgun (WGS) entry which is preliminary data.</text>
</comment>
<protein>
    <submittedName>
        <fullName evidence="3">Heavy-metal-associated domain-containing protein</fullName>
    </submittedName>
</protein>
<evidence type="ECO:0000259" key="2">
    <source>
        <dbReference type="PROSITE" id="PS50846"/>
    </source>
</evidence>
<dbReference type="PROSITE" id="PS01047">
    <property type="entry name" value="HMA_1"/>
    <property type="match status" value="1"/>
</dbReference>